<gene>
    <name evidence="1" type="ORF">PRV_01295</name>
</gene>
<sequence>MFCYKFFSPEEVIKNYLSEFSGNTQNKTHSSSIEYLQKVETLRKSASSSLNLLDSHFLTFQHNQYYIENLIFNFLKLDKNWIVFTNEPTNSEFEKVNKIYNLDELQKKDKFKFEGKKILVWISKLSFFDKHLFRIIRELKKESLSPFYSYLSLNNFFYDFFENKEILKEISFISFDPSVLFQEYGTHFFWFRKENLISPIFLGSNAVKKIGYNNQFFIKEFPHSLEIGTSNLISLIMLERFFYFLNKEGSKVLSNIFSKKLNFNFLSNFKENNEH</sequence>
<reference evidence="1 2" key="1">
    <citation type="journal article" date="2013" name="Genome Announc.">
        <title>Genome Sequence of Mycoplasma parvum (Formerly Eperythrozoon parvum), a Diminutive Hemoplasma of the Pig.</title>
        <authorList>
            <person name="do Nascimento N.C."/>
            <person name="Dos Santos A.P."/>
            <person name="Chu Y."/>
            <person name="Guimaraes A.M."/>
            <person name="Pagliaro A."/>
            <person name="Messick J.B."/>
        </authorList>
    </citation>
    <scope>NUCLEOTIDE SEQUENCE [LARGE SCALE GENOMIC DNA]</scope>
    <source>
        <strain evidence="1 2">Indiana</strain>
    </source>
</reference>
<protein>
    <submittedName>
        <fullName evidence="1">Uncharacterized protein</fullName>
    </submittedName>
</protein>
<evidence type="ECO:0000313" key="2">
    <source>
        <dbReference type="Proteomes" id="UP000017119"/>
    </source>
</evidence>
<dbReference type="KEGG" id="mpv:PRV_01295"/>
<dbReference type="RefSeq" id="WP_022769491.1">
    <property type="nucleotide sequence ID" value="NC_022575.1"/>
</dbReference>
<dbReference type="HOGENOM" id="CLU_1072920_0_0_14"/>
<dbReference type="Proteomes" id="UP000017119">
    <property type="component" value="Chromosome"/>
</dbReference>
<dbReference type="EMBL" id="CP006771">
    <property type="protein sequence ID" value="AGX89020.1"/>
    <property type="molecule type" value="Genomic_DNA"/>
</dbReference>
<name>U5NCG9_9MOLU</name>
<dbReference type="STRING" id="1403316.PRV_01295"/>
<dbReference type="PATRIC" id="fig|1403316.3.peg.230"/>
<accession>U5NCG9</accession>
<proteinExistence type="predicted"/>
<keyword evidence="2" id="KW-1185">Reference proteome</keyword>
<dbReference type="AlphaFoldDB" id="U5NCG9"/>
<dbReference type="OrthoDB" id="397684at2"/>
<evidence type="ECO:0000313" key="1">
    <source>
        <dbReference type="EMBL" id="AGX89020.1"/>
    </source>
</evidence>
<organism evidence="1 2">
    <name type="scientific">Mycoplasma parvum str. Indiana</name>
    <dbReference type="NCBI Taxonomy" id="1403316"/>
    <lineage>
        <taxon>Bacteria</taxon>
        <taxon>Bacillati</taxon>
        <taxon>Mycoplasmatota</taxon>
        <taxon>Mollicutes</taxon>
        <taxon>Mycoplasmataceae</taxon>
        <taxon>Mycoplasma</taxon>
    </lineage>
</organism>